<proteinExistence type="predicted"/>
<comment type="caution">
    <text evidence="2">The sequence shown here is derived from an EMBL/GenBank/DDBJ whole genome shotgun (WGS) entry which is preliminary data.</text>
</comment>
<feature type="domain" description="LysM" evidence="1">
    <location>
        <begin position="27"/>
        <end position="71"/>
    </location>
</feature>
<dbReference type="SUPFAM" id="SSF54106">
    <property type="entry name" value="LysM domain"/>
    <property type="match status" value="1"/>
</dbReference>
<dbReference type="Gene3D" id="3.10.350.10">
    <property type="entry name" value="LysM domain"/>
    <property type="match status" value="1"/>
</dbReference>
<protein>
    <submittedName>
        <fullName evidence="2">LysM peptidoglycan-binding domain-containing protein</fullName>
    </submittedName>
</protein>
<evidence type="ECO:0000313" key="3">
    <source>
        <dbReference type="Proteomes" id="UP000461768"/>
    </source>
</evidence>
<evidence type="ECO:0000313" key="2">
    <source>
        <dbReference type="EMBL" id="KAB1440178.1"/>
    </source>
</evidence>
<accession>A0A7V7QNU1</accession>
<dbReference type="AlphaFoldDB" id="A0A7V7QNU1"/>
<reference evidence="2 3" key="2">
    <citation type="submission" date="2020-02" db="EMBL/GenBank/DDBJ databases">
        <title>Candidatus Galacturonibacter soehngenii shows hetero-acetogenic catabolism of galacturonic acid but lacks a canonical carbon monoxide dehydrogenase/acetyl-CoA synthase complex.</title>
        <authorList>
            <person name="Diender M."/>
            <person name="Stouten G.R."/>
            <person name="Petersen J.F."/>
            <person name="Nielsen P.H."/>
            <person name="Dueholm M.S."/>
            <person name="Pronk J.T."/>
            <person name="Van Loosdrecht M.C.M."/>
        </authorList>
    </citation>
    <scope>NUCLEOTIDE SEQUENCE [LARGE SCALE GENOMIC DNA]</scope>
    <source>
        <strain evidence="2">GalUA</strain>
    </source>
</reference>
<gene>
    <name evidence="2" type="ORF">F7O84_07330</name>
</gene>
<dbReference type="OrthoDB" id="9811296at2"/>
<evidence type="ECO:0000259" key="1">
    <source>
        <dbReference type="PROSITE" id="PS51782"/>
    </source>
</evidence>
<keyword evidence="3" id="KW-1185">Reference proteome</keyword>
<dbReference type="Pfam" id="PF01476">
    <property type="entry name" value="LysM"/>
    <property type="match status" value="1"/>
</dbReference>
<dbReference type="CDD" id="cd00118">
    <property type="entry name" value="LysM"/>
    <property type="match status" value="1"/>
</dbReference>
<dbReference type="InterPro" id="IPR036779">
    <property type="entry name" value="LysM_dom_sf"/>
</dbReference>
<reference evidence="2 3" key="1">
    <citation type="submission" date="2019-09" db="EMBL/GenBank/DDBJ databases">
        <authorList>
            <person name="Valk L.C."/>
        </authorList>
    </citation>
    <scope>NUCLEOTIDE SEQUENCE [LARGE SCALE GENOMIC DNA]</scope>
    <source>
        <strain evidence="2">GalUA</strain>
    </source>
</reference>
<name>A0A7V7QNU1_9FIRM</name>
<dbReference type="InterPro" id="IPR018392">
    <property type="entry name" value="LysM"/>
</dbReference>
<dbReference type="SMART" id="SM00257">
    <property type="entry name" value="LysM"/>
    <property type="match status" value="1"/>
</dbReference>
<dbReference type="PROSITE" id="PS51782">
    <property type="entry name" value="LYSM"/>
    <property type="match status" value="1"/>
</dbReference>
<organism evidence="2 3">
    <name type="scientific">Candidatus Galacturonatibacter soehngenii</name>
    <dbReference type="NCBI Taxonomy" id="2307010"/>
    <lineage>
        <taxon>Bacteria</taxon>
        <taxon>Bacillati</taxon>
        <taxon>Bacillota</taxon>
        <taxon>Clostridia</taxon>
        <taxon>Lachnospirales</taxon>
        <taxon>Lachnospiraceae</taxon>
        <taxon>Candidatus Galacturonatibacter</taxon>
    </lineage>
</organism>
<dbReference type="RefSeq" id="WP_151143626.1">
    <property type="nucleotide sequence ID" value="NZ_WAGX01000004.1"/>
</dbReference>
<dbReference type="Proteomes" id="UP000461768">
    <property type="component" value="Unassembled WGS sequence"/>
</dbReference>
<sequence>MDNYNNLNTNNSQAYTRCINNCRCRGFYYVIKEGDTLYKISRTYEVSVSDLIMANPYINVYNLQINDEICIPKMISVETSM</sequence>
<dbReference type="EMBL" id="WAGX01000004">
    <property type="protein sequence ID" value="KAB1440178.1"/>
    <property type="molecule type" value="Genomic_DNA"/>
</dbReference>